<reference evidence="1 2" key="1">
    <citation type="submission" date="2017-06" db="EMBL/GenBank/DDBJ databases">
        <title>Whole Genome Sequences of Colwellia marinimaniae MTCD1.</title>
        <authorList>
            <person name="Kusumoto H."/>
            <person name="Inoue M."/>
            <person name="Tanikawa K."/>
            <person name="Maeji H."/>
            <person name="Cameron J.H."/>
            <person name="Bartlett D.H."/>
        </authorList>
    </citation>
    <scope>NUCLEOTIDE SEQUENCE [LARGE SCALE GENOMIC DNA]</scope>
    <source>
        <strain evidence="1 2">MTCD1</strain>
    </source>
</reference>
<comment type="caution">
    <text evidence="1">The sequence shown here is derived from an EMBL/GenBank/DDBJ whole genome shotgun (WGS) entry which is preliminary data.</text>
</comment>
<protein>
    <submittedName>
        <fullName evidence="1">Uncharacterized protein</fullName>
    </submittedName>
</protein>
<gene>
    <name evidence="1" type="ORF">MTCD1_01532</name>
</gene>
<dbReference type="EMBL" id="BDQM01000009">
    <property type="protein sequence ID" value="GAW95926.1"/>
    <property type="molecule type" value="Genomic_DNA"/>
</dbReference>
<dbReference type="Proteomes" id="UP000197068">
    <property type="component" value="Unassembled WGS sequence"/>
</dbReference>
<evidence type="ECO:0000313" key="1">
    <source>
        <dbReference type="EMBL" id="GAW95926.1"/>
    </source>
</evidence>
<evidence type="ECO:0000313" key="2">
    <source>
        <dbReference type="Proteomes" id="UP000197068"/>
    </source>
</evidence>
<organism evidence="1 2">
    <name type="scientific">Colwellia marinimaniae</name>
    <dbReference type="NCBI Taxonomy" id="1513592"/>
    <lineage>
        <taxon>Bacteria</taxon>
        <taxon>Pseudomonadati</taxon>
        <taxon>Pseudomonadota</taxon>
        <taxon>Gammaproteobacteria</taxon>
        <taxon>Alteromonadales</taxon>
        <taxon>Colwelliaceae</taxon>
        <taxon>Colwellia</taxon>
    </lineage>
</organism>
<name>A0ABQ0MU81_9GAMM</name>
<sequence>MLFRLLLVTFHVLRVPLSRISSWAFFFDENLELE</sequence>
<accession>A0ABQ0MU81</accession>
<keyword evidence="2" id="KW-1185">Reference proteome</keyword>
<proteinExistence type="predicted"/>